<protein>
    <submittedName>
        <fullName evidence="1">Uncharacterized protein</fullName>
    </submittedName>
</protein>
<organism evidence="1 2">
    <name type="scientific">Chelatococcus reniformis</name>
    <dbReference type="NCBI Taxonomy" id="1494448"/>
    <lineage>
        <taxon>Bacteria</taxon>
        <taxon>Pseudomonadati</taxon>
        <taxon>Pseudomonadota</taxon>
        <taxon>Alphaproteobacteria</taxon>
        <taxon>Hyphomicrobiales</taxon>
        <taxon>Chelatococcaceae</taxon>
        <taxon>Chelatococcus</taxon>
    </lineage>
</organism>
<reference evidence="1" key="2">
    <citation type="submission" date="2020-09" db="EMBL/GenBank/DDBJ databases">
        <authorList>
            <person name="Sun Q."/>
            <person name="Zhou Y."/>
        </authorList>
    </citation>
    <scope>NUCLEOTIDE SEQUENCE</scope>
    <source>
        <strain evidence="1">CGMCC 1.12919</strain>
    </source>
</reference>
<name>A0A916U0B4_9HYPH</name>
<accession>A0A916U0B4</accession>
<reference evidence="1" key="1">
    <citation type="journal article" date="2014" name="Int. J. Syst. Evol. Microbiol.">
        <title>Complete genome sequence of Corynebacterium casei LMG S-19264T (=DSM 44701T), isolated from a smear-ripened cheese.</title>
        <authorList>
            <consortium name="US DOE Joint Genome Institute (JGI-PGF)"/>
            <person name="Walter F."/>
            <person name="Albersmeier A."/>
            <person name="Kalinowski J."/>
            <person name="Ruckert C."/>
        </authorList>
    </citation>
    <scope>NUCLEOTIDE SEQUENCE</scope>
    <source>
        <strain evidence="1">CGMCC 1.12919</strain>
    </source>
</reference>
<dbReference type="EMBL" id="BMGG01000002">
    <property type="protein sequence ID" value="GGC53846.1"/>
    <property type="molecule type" value="Genomic_DNA"/>
</dbReference>
<evidence type="ECO:0000313" key="1">
    <source>
        <dbReference type="EMBL" id="GGC53846.1"/>
    </source>
</evidence>
<keyword evidence="2" id="KW-1185">Reference proteome</keyword>
<proteinExistence type="predicted"/>
<dbReference type="AlphaFoldDB" id="A0A916U0B4"/>
<dbReference type="Proteomes" id="UP000637002">
    <property type="component" value="Unassembled WGS sequence"/>
</dbReference>
<dbReference type="RefSeq" id="WP_188608146.1">
    <property type="nucleotide sequence ID" value="NZ_BMGG01000002.1"/>
</dbReference>
<sequence length="160" mass="18230">MSSQAVEHHDLGDETFMSADDLRHYMQEMQMAKAAQFVSAMDRADRARAELAKTLAQPIDATPERLREIVHNLMARLRSAAQRGDTELMVMRFPNDLCSDKGRAINNSESGWPDTLTGRPRQAYELWRDQLQPANFKLKAIIMDWPGGLPGDIGFFLHWD</sequence>
<evidence type="ECO:0000313" key="2">
    <source>
        <dbReference type="Proteomes" id="UP000637002"/>
    </source>
</evidence>
<comment type="caution">
    <text evidence="1">The sequence shown here is derived from an EMBL/GenBank/DDBJ whole genome shotgun (WGS) entry which is preliminary data.</text>
</comment>
<gene>
    <name evidence="1" type="ORF">GCM10010994_11030</name>
</gene>